<dbReference type="InterPro" id="IPR036397">
    <property type="entry name" value="RNaseH_sf"/>
</dbReference>
<reference evidence="2" key="1">
    <citation type="submission" date="2021-01" db="EMBL/GenBank/DDBJ databases">
        <title>Caligus Genome Assembly.</title>
        <authorList>
            <person name="Gallardo-Escarate C."/>
        </authorList>
    </citation>
    <scope>NUCLEOTIDE SEQUENCE [LARGE SCALE GENOMIC DNA]</scope>
</reference>
<dbReference type="PANTHER" id="PTHR47326:SF1">
    <property type="entry name" value="HTH PSQ-TYPE DOMAIN-CONTAINING PROTEIN"/>
    <property type="match status" value="1"/>
</dbReference>
<accession>A0A7T8KGZ6</accession>
<dbReference type="OrthoDB" id="9996331at2759"/>
<dbReference type="GO" id="GO:0003676">
    <property type="term" value="F:nucleic acid binding"/>
    <property type="evidence" value="ECO:0007669"/>
    <property type="project" value="InterPro"/>
</dbReference>
<dbReference type="EMBL" id="CP045890">
    <property type="protein sequence ID" value="QQP55661.1"/>
    <property type="molecule type" value="Genomic_DNA"/>
</dbReference>
<keyword evidence="2" id="KW-1185">Reference proteome</keyword>
<gene>
    <name evidence="1" type="ORF">FKW44_000075</name>
</gene>
<dbReference type="Proteomes" id="UP000595437">
    <property type="component" value="Chromosome 1"/>
</dbReference>
<name>A0A7T8KGZ6_CALRO</name>
<protein>
    <recommendedName>
        <fullName evidence="3">Tc1-like transposase DDE domain-containing protein</fullName>
    </recommendedName>
</protein>
<organism evidence="1 2">
    <name type="scientific">Caligus rogercresseyi</name>
    <name type="common">Sea louse</name>
    <dbReference type="NCBI Taxonomy" id="217165"/>
    <lineage>
        <taxon>Eukaryota</taxon>
        <taxon>Metazoa</taxon>
        <taxon>Ecdysozoa</taxon>
        <taxon>Arthropoda</taxon>
        <taxon>Crustacea</taxon>
        <taxon>Multicrustacea</taxon>
        <taxon>Hexanauplia</taxon>
        <taxon>Copepoda</taxon>
        <taxon>Siphonostomatoida</taxon>
        <taxon>Caligidae</taxon>
        <taxon>Caligus</taxon>
    </lineage>
</organism>
<evidence type="ECO:0000313" key="1">
    <source>
        <dbReference type="EMBL" id="QQP55661.1"/>
    </source>
</evidence>
<evidence type="ECO:0008006" key="3">
    <source>
        <dbReference type="Google" id="ProtNLM"/>
    </source>
</evidence>
<dbReference type="PANTHER" id="PTHR47326">
    <property type="entry name" value="TRANSPOSABLE ELEMENT TC3 TRANSPOSASE-LIKE PROTEIN"/>
    <property type="match status" value="1"/>
</dbReference>
<evidence type="ECO:0000313" key="2">
    <source>
        <dbReference type="Proteomes" id="UP000595437"/>
    </source>
</evidence>
<proteinExistence type="predicted"/>
<dbReference type="Gene3D" id="3.30.420.10">
    <property type="entry name" value="Ribonuclease H-like superfamily/Ribonuclease H"/>
    <property type="match status" value="1"/>
</dbReference>
<dbReference type="AlphaFoldDB" id="A0A7T8KGZ6"/>
<sequence>MKKTAGERKYTFQQDSAPAHKAKTVQNYLEANTTHFWPPTFWPANSPDLNPCDFYLWGRVEGIACNTYHKSTVSFKASIKHTMASLDPREVSKAVKQNDLFFPDHLNEHPDCLPNCNLPRRG</sequence>